<proteinExistence type="predicted"/>
<evidence type="ECO:0000313" key="1">
    <source>
        <dbReference type="EMBL" id="CAG7590632.1"/>
    </source>
</evidence>
<dbReference type="Proteomes" id="UP000837675">
    <property type="component" value="Unassembled WGS sequence"/>
</dbReference>
<reference evidence="1" key="1">
    <citation type="submission" date="2021-06" db="EMBL/GenBank/DDBJ databases">
        <authorList>
            <person name="Nardi T."/>
            <person name="Nardi T."/>
        </authorList>
    </citation>
    <scope>NUCLEOTIDE SEQUENCE</scope>
</reference>
<evidence type="ECO:0000313" key="2">
    <source>
        <dbReference type="Proteomes" id="UP000837675"/>
    </source>
</evidence>
<keyword evidence="2" id="KW-1185">Reference proteome</keyword>
<sequence length="46" mass="5193">MVSQTRKVVPPVEIFCLINDFFASILTIHVSKILNKLAEVKGNEHL</sequence>
<organism evidence="1 2">
    <name type="scientific">Hyalomma marginatum</name>
    <dbReference type="NCBI Taxonomy" id="34627"/>
    <lineage>
        <taxon>Eukaryota</taxon>
        <taxon>Metazoa</taxon>
        <taxon>Ecdysozoa</taxon>
        <taxon>Arthropoda</taxon>
        <taxon>Chelicerata</taxon>
        <taxon>Arachnida</taxon>
        <taxon>Acari</taxon>
        <taxon>Parasitiformes</taxon>
        <taxon>Ixodida</taxon>
        <taxon>Ixodoidea</taxon>
        <taxon>Ixodidae</taxon>
        <taxon>Hyalomminae</taxon>
        <taxon>Hyalomma</taxon>
    </lineage>
</organism>
<comment type="caution">
    <text evidence="1">The sequence shown here is derived from an EMBL/GenBank/DDBJ whole genome shotgun (WGS) entry which is preliminary data.</text>
</comment>
<accession>A0A8S4C1A9</accession>
<name>A0A8S4C1A9_9ACAR</name>
<gene>
    <name evidence="1" type="ORF">MHYMCMPASI_00335</name>
</gene>
<dbReference type="EMBL" id="CAJVAF010000115">
    <property type="protein sequence ID" value="CAG7590632.1"/>
    <property type="molecule type" value="Genomic_DNA"/>
</dbReference>
<dbReference type="AlphaFoldDB" id="A0A8S4C1A9"/>
<protein>
    <submittedName>
        <fullName evidence="1">Uncharacterized protein</fullName>
    </submittedName>
</protein>